<keyword evidence="2" id="KW-1185">Reference proteome</keyword>
<proteinExistence type="predicted"/>
<evidence type="ECO:0000313" key="2">
    <source>
        <dbReference type="Proteomes" id="UP000642070"/>
    </source>
</evidence>
<gene>
    <name evidence="1" type="ORF">GCM10007977_042070</name>
</gene>
<protein>
    <submittedName>
        <fullName evidence="1">Uncharacterized protein</fullName>
    </submittedName>
</protein>
<dbReference type="EMBL" id="BMPI01000019">
    <property type="protein sequence ID" value="GGM36257.1"/>
    <property type="molecule type" value="Genomic_DNA"/>
</dbReference>
<organism evidence="1 2">
    <name type="scientific">Dactylosporangium sucinum</name>
    <dbReference type="NCBI Taxonomy" id="1424081"/>
    <lineage>
        <taxon>Bacteria</taxon>
        <taxon>Bacillati</taxon>
        <taxon>Actinomycetota</taxon>
        <taxon>Actinomycetes</taxon>
        <taxon>Micromonosporales</taxon>
        <taxon>Micromonosporaceae</taxon>
        <taxon>Dactylosporangium</taxon>
    </lineage>
</organism>
<accession>A0A917WWT2</accession>
<reference evidence="1" key="2">
    <citation type="submission" date="2020-09" db="EMBL/GenBank/DDBJ databases">
        <authorList>
            <person name="Sun Q."/>
            <person name="Ohkuma M."/>
        </authorList>
    </citation>
    <scope>NUCLEOTIDE SEQUENCE</scope>
    <source>
        <strain evidence="1">JCM 19831</strain>
    </source>
</reference>
<reference evidence="1" key="1">
    <citation type="journal article" date="2014" name="Int. J. Syst. Evol. Microbiol.">
        <title>Complete genome sequence of Corynebacterium casei LMG S-19264T (=DSM 44701T), isolated from a smear-ripened cheese.</title>
        <authorList>
            <consortium name="US DOE Joint Genome Institute (JGI-PGF)"/>
            <person name="Walter F."/>
            <person name="Albersmeier A."/>
            <person name="Kalinowski J."/>
            <person name="Ruckert C."/>
        </authorList>
    </citation>
    <scope>NUCLEOTIDE SEQUENCE</scope>
    <source>
        <strain evidence="1">JCM 19831</strain>
    </source>
</reference>
<evidence type="ECO:0000313" key="1">
    <source>
        <dbReference type="EMBL" id="GGM36257.1"/>
    </source>
</evidence>
<dbReference type="Proteomes" id="UP000642070">
    <property type="component" value="Unassembled WGS sequence"/>
</dbReference>
<name>A0A917WWT2_9ACTN</name>
<dbReference type="AlphaFoldDB" id="A0A917WWT2"/>
<comment type="caution">
    <text evidence="1">The sequence shown here is derived from an EMBL/GenBank/DDBJ whole genome shotgun (WGS) entry which is preliminary data.</text>
</comment>
<sequence length="57" mass="6084">MPDVPPPHVADSERMTVNRGLHVLVVARLAGLLAVTRYPGVEVAFAATVRCLCDVLS</sequence>